<dbReference type="EMBL" id="CAEZUE010000059">
    <property type="protein sequence ID" value="CAB4591938.1"/>
    <property type="molecule type" value="Genomic_DNA"/>
</dbReference>
<dbReference type="AlphaFoldDB" id="A0A6J6G506"/>
<name>A0A6J6G506_9ZZZZ</name>
<gene>
    <name evidence="1" type="ORF">UFOPK1788_00579</name>
</gene>
<reference evidence="1" key="1">
    <citation type="submission" date="2020-05" db="EMBL/GenBank/DDBJ databases">
        <authorList>
            <person name="Chiriac C."/>
            <person name="Salcher M."/>
            <person name="Ghai R."/>
            <person name="Kavagutti S V."/>
        </authorList>
    </citation>
    <scope>NUCLEOTIDE SEQUENCE</scope>
</reference>
<sequence>MVHPAEALFFKPCSFWCRPEVRGVAVPVGLSYSVTASGKRNRFFVVHRHTRERFADLSGGLERIGLTVDAFRVDVDKTHLYGGERVLHRRRVVDVLVSAVARGKPFLLGSPVGVFFGVPHVGTAE</sequence>
<proteinExistence type="predicted"/>
<accession>A0A6J6G506</accession>
<organism evidence="1">
    <name type="scientific">freshwater metagenome</name>
    <dbReference type="NCBI Taxonomy" id="449393"/>
    <lineage>
        <taxon>unclassified sequences</taxon>
        <taxon>metagenomes</taxon>
        <taxon>ecological metagenomes</taxon>
    </lineage>
</organism>
<protein>
    <submittedName>
        <fullName evidence="1">Unannotated protein</fullName>
    </submittedName>
</protein>
<evidence type="ECO:0000313" key="1">
    <source>
        <dbReference type="EMBL" id="CAB4591938.1"/>
    </source>
</evidence>